<evidence type="ECO:0000313" key="3">
    <source>
        <dbReference type="Proteomes" id="UP001549110"/>
    </source>
</evidence>
<organism evidence="2 3">
    <name type="scientific">Phenylobacterium koreense</name>
    <dbReference type="NCBI Taxonomy" id="266125"/>
    <lineage>
        <taxon>Bacteria</taxon>
        <taxon>Pseudomonadati</taxon>
        <taxon>Pseudomonadota</taxon>
        <taxon>Alphaproteobacteria</taxon>
        <taxon>Caulobacterales</taxon>
        <taxon>Caulobacteraceae</taxon>
        <taxon>Phenylobacterium</taxon>
    </lineage>
</organism>
<protein>
    <submittedName>
        <fullName evidence="2">Uncharacterized SAM-binding protein YcdF (DUF218 family)</fullName>
    </submittedName>
</protein>
<evidence type="ECO:0000313" key="2">
    <source>
        <dbReference type="EMBL" id="MET3525815.1"/>
    </source>
</evidence>
<dbReference type="CDD" id="cd06259">
    <property type="entry name" value="YdcF-like"/>
    <property type="match status" value="1"/>
</dbReference>
<dbReference type="InterPro" id="IPR003848">
    <property type="entry name" value="DUF218"/>
</dbReference>
<dbReference type="PANTHER" id="PTHR30336:SF4">
    <property type="entry name" value="ENVELOPE BIOGENESIS FACTOR ELYC"/>
    <property type="match status" value="1"/>
</dbReference>
<dbReference type="PANTHER" id="PTHR30336">
    <property type="entry name" value="INNER MEMBRANE PROTEIN, PROBABLE PERMEASE"/>
    <property type="match status" value="1"/>
</dbReference>
<dbReference type="InterPro" id="IPR051599">
    <property type="entry name" value="Cell_Envelope_Assoc"/>
</dbReference>
<name>A0ABV2EFK1_9CAUL</name>
<dbReference type="EMBL" id="JBEPLU010000001">
    <property type="protein sequence ID" value="MET3525815.1"/>
    <property type="molecule type" value="Genomic_DNA"/>
</dbReference>
<proteinExistence type="predicted"/>
<sequence>MKGLVALIVAAAIWAAGLLAFAERVERSTPAPEPAGADGVVALTGAGSNERIGAAMSLLEDGKARRMLVSGVNREASREDIRVVSRAVRRLYDCCVDLGFDAANTVGNARETQEWARAMRFDSLIIVTADYHMPRAMLELRGAMPDKRLTAYPVATSVMRAERWWRTSGGARLMVTEYSKYLAILGREALLSLGPRADAETQEPTKGRPL</sequence>
<gene>
    <name evidence="2" type="ORF">ABID41_000910</name>
</gene>
<accession>A0ABV2EFK1</accession>
<keyword evidence="3" id="KW-1185">Reference proteome</keyword>
<reference evidence="2 3" key="1">
    <citation type="submission" date="2024-06" db="EMBL/GenBank/DDBJ databases">
        <title>Genomic Encyclopedia of Type Strains, Phase IV (KMG-IV): sequencing the most valuable type-strain genomes for metagenomic binning, comparative biology and taxonomic classification.</title>
        <authorList>
            <person name="Goeker M."/>
        </authorList>
    </citation>
    <scope>NUCLEOTIDE SEQUENCE [LARGE SCALE GENOMIC DNA]</scope>
    <source>
        <strain evidence="2 3">DSM 17809</strain>
    </source>
</reference>
<comment type="caution">
    <text evidence="2">The sequence shown here is derived from an EMBL/GenBank/DDBJ whole genome shotgun (WGS) entry which is preliminary data.</text>
</comment>
<dbReference type="RefSeq" id="WP_354297224.1">
    <property type="nucleotide sequence ID" value="NZ_JBEPLU010000001.1"/>
</dbReference>
<dbReference type="Pfam" id="PF02698">
    <property type="entry name" value="DUF218"/>
    <property type="match status" value="1"/>
</dbReference>
<evidence type="ECO:0000259" key="1">
    <source>
        <dbReference type="Pfam" id="PF02698"/>
    </source>
</evidence>
<dbReference type="Proteomes" id="UP001549110">
    <property type="component" value="Unassembled WGS sequence"/>
</dbReference>
<feature type="domain" description="DUF218" evidence="1">
    <location>
        <begin position="39"/>
        <end position="178"/>
    </location>
</feature>